<accession>A0A975AIK5</accession>
<comment type="similarity">
    <text evidence="1">Belongs to the N(4)/N(6)-methyltransferase family. N(4) subfamily.</text>
</comment>
<keyword evidence="4" id="KW-0808">Transferase</keyword>
<dbReference type="EMBL" id="CP071444">
    <property type="protein sequence ID" value="QSX09577.1"/>
    <property type="molecule type" value="Genomic_DNA"/>
</dbReference>
<dbReference type="InterPro" id="IPR029063">
    <property type="entry name" value="SAM-dependent_MTases_sf"/>
</dbReference>
<comment type="catalytic activity">
    <reaction evidence="7">
        <text>a 2'-deoxycytidine in DNA + S-adenosyl-L-methionine = an N(4)-methyl-2'-deoxycytidine in DNA + S-adenosyl-L-homocysteine + H(+)</text>
        <dbReference type="Rhea" id="RHEA:16857"/>
        <dbReference type="Rhea" id="RHEA-COMP:11369"/>
        <dbReference type="Rhea" id="RHEA-COMP:13674"/>
        <dbReference type="ChEBI" id="CHEBI:15378"/>
        <dbReference type="ChEBI" id="CHEBI:57856"/>
        <dbReference type="ChEBI" id="CHEBI:59789"/>
        <dbReference type="ChEBI" id="CHEBI:85452"/>
        <dbReference type="ChEBI" id="CHEBI:137933"/>
        <dbReference type="EC" id="2.1.1.113"/>
    </reaction>
</comment>
<evidence type="ECO:0000313" key="8">
    <source>
        <dbReference type="EMBL" id="QSX09577.1"/>
    </source>
</evidence>
<dbReference type="GO" id="GO:0015667">
    <property type="term" value="F:site-specific DNA-methyltransferase (cytosine-N4-specific) activity"/>
    <property type="evidence" value="ECO:0007669"/>
    <property type="project" value="UniProtKB-EC"/>
</dbReference>
<dbReference type="RefSeq" id="WP_207300908.1">
    <property type="nucleotide sequence ID" value="NZ_CP071444.1"/>
</dbReference>
<organism evidence="8 9">
    <name type="scientific">Alkalibacter rhizosphaerae</name>
    <dbReference type="NCBI Taxonomy" id="2815577"/>
    <lineage>
        <taxon>Bacteria</taxon>
        <taxon>Bacillati</taxon>
        <taxon>Bacillota</taxon>
        <taxon>Clostridia</taxon>
        <taxon>Eubacteriales</taxon>
        <taxon>Eubacteriaceae</taxon>
        <taxon>Alkalibacter</taxon>
    </lineage>
</organism>
<protein>
    <recommendedName>
        <fullName evidence="2">site-specific DNA-methyltransferase (cytosine-N(4)-specific)</fullName>
        <ecNumber evidence="2">2.1.1.113</ecNumber>
    </recommendedName>
</protein>
<dbReference type="GO" id="GO:0032259">
    <property type="term" value="P:methylation"/>
    <property type="evidence" value="ECO:0007669"/>
    <property type="project" value="UniProtKB-KW"/>
</dbReference>
<evidence type="ECO:0000256" key="1">
    <source>
        <dbReference type="ARBA" id="ARBA00010203"/>
    </source>
</evidence>
<keyword evidence="6" id="KW-0680">Restriction system</keyword>
<keyword evidence="9" id="KW-1185">Reference proteome</keyword>
<proteinExistence type="inferred from homology"/>
<evidence type="ECO:0000256" key="5">
    <source>
        <dbReference type="ARBA" id="ARBA00022691"/>
    </source>
</evidence>
<dbReference type="EC" id="2.1.1.113" evidence="2"/>
<evidence type="ECO:0000313" key="9">
    <source>
        <dbReference type="Proteomes" id="UP000663499"/>
    </source>
</evidence>
<evidence type="ECO:0000256" key="2">
    <source>
        <dbReference type="ARBA" id="ARBA00012185"/>
    </source>
</evidence>
<evidence type="ECO:0000256" key="3">
    <source>
        <dbReference type="ARBA" id="ARBA00022603"/>
    </source>
</evidence>
<dbReference type="Proteomes" id="UP000663499">
    <property type="component" value="Chromosome"/>
</dbReference>
<dbReference type="SUPFAM" id="SSF53335">
    <property type="entry name" value="S-adenosyl-L-methionine-dependent methyltransferases"/>
    <property type="match status" value="1"/>
</dbReference>
<dbReference type="InterPro" id="IPR017985">
    <property type="entry name" value="MeTrfase_CN4_CS"/>
</dbReference>
<dbReference type="KEGG" id="alka:J0B03_05830"/>
<evidence type="ECO:0000256" key="7">
    <source>
        <dbReference type="ARBA" id="ARBA00049120"/>
    </source>
</evidence>
<evidence type="ECO:0000256" key="6">
    <source>
        <dbReference type="ARBA" id="ARBA00022747"/>
    </source>
</evidence>
<keyword evidence="3" id="KW-0489">Methyltransferase</keyword>
<name>A0A975AIK5_9FIRM</name>
<reference evidence="8" key="1">
    <citation type="submission" date="2021-03" db="EMBL/GenBank/DDBJ databases">
        <title>Alkalibacter marinus sp. nov., isolated from tidal flat sediment.</title>
        <authorList>
            <person name="Namirimu T."/>
            <person name="Yang J.-A."/>
            <person name="Yang S.-H."/>
            <person name="Kim Y.-J."/>
            <person name="Kwon K.K."/>
        </authorList>
    </citation>
    <scope>NUCLEOTIDE SEQUENCE</scope>
    <source>
        <strain evidence="8">ES005</strain>
    </source>
</reference>
<dbReference type="REBASE" id="460303">
    <property type="entry name" value="M1.Asp005ORF5830P"/>
</dbReference>
<gene>
    <name evidence="8" type="ORF">J0B03_05830</name>
</gene>
<dbReference type="AlphaFoldDB" id="A0A975AIK5"/>
<keyword evidence="5" id="KW-0949">S-adenosyl-L-methionine</keyword>
<dbReference type="GO" id="GO:0009307">
    <property type="term" value="P:DNA restriction-modification system"/>
    <property type="evidence" value="ECO:0007669"/>
    <property type="project" value="UniProtKB-KW"/>
</dbReference>
<sequence length="422" mass="48593">MSNKEIAPIIVESLPIDIQDGGTYSIAQSNPNTFTHIYFKYPCRFIPEIPRWAIKKYLGSKKGVVFDPFAGSGTTLLEGVINKHDSYGTEIDSIAKLIIKVKTTALTKDQIAYMSAIFEEIIYKVKNDDVPVILPEINNLDHWFNEENKTYLGKIKYLIEKVDDNDVKDFLNLCFVSIIKKVSNADDISPKPYVSTKVIKTPPHALGEYIQVFKRYSNAIKDFSKLEIDNQAKLVEEDALNIKLDFKVDLAITSPPYINAFDYARTLRLENLWMGDLSEKDIREKKKDYVGTESLSSADEEKDLEILTESKLLKEYYSKIYPVDKKRALVVKRFFADMKQNLEEVRRILEVGGHYVIVIGNSTIRKVEIESWRVIEDIAKNLGFDSELHFDYIIQNPYIRIPRKNRGGKINFDHVLVLRKSK</sequence>
<dbReference type="Gene3D" id="3.40.50.150">
    <property type="entry name" value="Vaccinia Virus protein VP39"/>
    <property type="match status" value="2"/>
</dbReference>
<evidence type="ECO:0000256" key="4">
    <source>
        <dbReference type="ARBA" id="ARBA00022679"/>
    </source>
</evidence>
<dbReference type="GO" id="GO:0003677">
    <property type="term" value="F:DNA binding"/>
    <property type="evidence" value="ECO:0007669"/>
    <property type="project" value="InterPro"/>
</dbReference>
<dbReference type="PROSITE" id="PS00093">
    <property type="entry name" value="N4_MTASE"/>
    <property type="match status" value="1"/>
</dbReference>